<evidence type="ECO:0000256" key="4">
    <source>
        <dbReference type="ARBA" id="ARBA00022692"/>
    </source>
</evidence>
<evidence type="ECO:0000256" key="2">
    <source>
        <dbReference type="ARBA" id="ARBA00022448"/>
    </source>
</evidence>
<feature type="transmembrane region" description="Helical" evidence="7">
    <location>
        <begin position="48"/>
        <end position="69"/>
    </location>
</feature>
<comment type="subcellular location">
    <subcellularLocation>
        <location evidence="1">Cell membrane</location>
        <topology evidence="1">Multi-pass membrane protein</topology>
    </subcellularLocation>
</comment>
<keyword evidence="4 7" id="KW-0812">Transmembrane</keyword>
<gene>
    <name evidence="8" type="ORF">MNB_SV-9-150</name>
</gene>
<dbReference type="PANTHER" id="PTHR34702:SF1">
    <property type="entry name" value="NA(+)_H(+) ANTIPORTER SUBUNIT F"/>
    <property type="match status" value="1"/>
</dbReference>
<evidence type="ECO:0000256" key="7">
    <source>
        <dbReference type="SAM" id="Phobius"/>
    </source>
</evidence>
<sequence>MLSLFLSLYRFLNGPTLTDRVIAFDAISIMSLSLIVILAVYFERSLYLDIALVFGLIGFLGTTLLGRFIEKGI</sequence>
<evidence type="ECO:0000256" key="3">
    <source>
        <dbReference type="ARBA" id="ARBA00022475"/>
    </source>
</evidence>
<keyword evidence="5 7" id="KW-1133">Transmembrane helix</keyword>
<evidence type="ECO:0000256" key="5">
    <source>
        <dbReference type="ARBA" id="ARBA00022989"/>
    </source>
</evidence>
<feature type="transmembrane region" description="Helical" evidence="7">
    <location>
        <begin position="21"/>
        <end position="42"/>
    </location>
</feature>
<protein>
    <submittedName>
        <fullName evidence="8">Na(+) H(+) antiporter subunit F</fullName>
    </submittedName>
</protein>
<dbReference type="GO" id="GO:0005886">
    <property type="term" value="C:plasma membrane"/>
    <property type="evidence" value="ECO:0007669"/>
    <property type="project" value="UniProtKB-SubCell"/>
</dbReference>
<keyword evidence="3" id="KW-1003">Cell membrane</keyword>
<proteinExistence type="predicted"/>
<evidence type="ECO:0000256" key="1">
    <source>
        <dbReference type="ARBA" id="ARBA00004651"/>
    </source>
</evidence>
<dbReference type="InterPro" id="IPR007208">
    <property type="entry name" value="MrpF/PhaF-like"/>
</dbReference>
<reference evidence="8" key="1">
    <citation type="submission" date="2016-10" db="EMBL/GenBank/DDBJ databases">
        <authorList>
            <person name="de Groot N.N."/>
        </authorList>
    </citation>
    <scope>NUCLEOTIDE SEQUENCE</scope>
</reference>
<organism evidence="8">
    <name type="scientific">hydrothermal vent metagenome</name>
    <dbReference type="NCBI Taxonomy" id="652676"/>
    <lineage>
        <taxon>unclassified sequences</taxon>
        <taxon>metagenomes</taxon>
        <taxon>ecological metagenomes</taxon>
    </lineage>
</organism>
<dbReference type="PANTHER" id="PTHR34702">
    <property type="entry name" value="NA(+)/H(+) ANTIPORTER SUBUNIT F1"/>
    <property type="match status" value="1"/>
</dbReference>
<name>A0A1W1BQ78_9ZZZZ</name>
<dbReference type="GO" id="GO:0015385">
    <property type="term" value="F:sodium:proton antiporter activity"/>
    <property type="evidence" value="ECO:0007669"/>
    <property type="project" value="TreeGrafter"/>
</dbReference>
<evidence type="ECO:0000256" key="6">
    <source>
        <dbReference type="ARBA" id="ARBA00023136"/>
    </source>
</evidence>
<evidence type="ECO:0000313" key="8">
    <source>
        <dbReference type="EMBL" id="SFV55728.1"/>
    </source>
</evidence>
<accession>A0A1W1BQ78</accession>
<keyword evidence="2" id="KW-0813">Transport</keyword>
<dbReference type="AlphaFoldDB" id="A0A1W1BQ78"/>
<dbReference type="Pfam" id="PF04066">
    <property type="entry name" value="MrpF_PhaF"/>
    <property type="match status" value="1"/>
</dbReference>
<dbReference type="EMBL" id="FPHG01000029">
    <property type="protein sequence ID" value="SFV55728.1"/>
    <property type="molecule type" value="Genomic_DNA"/>
</dbReference>
<keyword evidence="6 7" id="KW-0472">Membrane</keyword>